<name>A0A0B6X078_9BACT</name>
<reference evidence="3 4" key="1">
    <citation type="submission" date="2013-12" db="EMBL/GenBank/DDBJ databases">
        <authorList>
            <person name="Stott M."/>
        </authorList>
    </citation>
    <scope>NUCLEOTIDE SEQUENCE [LARGE SCALE GENOMIC DNA]</scope>
    <source>
        <strain evidence="3 4">K22</strain>
    </source>
</reference>
<organism evidence="3 4">
    <name type="scientific">Pyrinomonas methylaliphatogenes</name>
    <dbReference type="NCBI Taxonomy" id="454194"/>
    <lineage>
        <taxon>Bacteria</taxon>
        <taxon>Pseudomonadati</taxon>
        <taxon>Acidobacteriota</taxon>
        <taxon>Blastocatellia</taxon>
        <taxon>Blastocatellales</taxon>
        <taxon>Pyrinomonadaceae</taxon>
        <taxon>Pyrinomonas</taxon>
    </lineage>
</organism>
<evidence type="ECO:0000256" key="1">
    <source>
        <dbReference type="ARBA" id="ARBA00010364"/>
    </source>
</evidence>
<dbReference type="GO" id="GO:0005737">
    <property type="term" value="C:cytoplasm"/>
    <property type="evidence" value="ECO:0007669"/>
    <property type="project" value="TreeGrafter"/>
</dbReference>
<dbReference type="InterPro" id="IPR003746">
    <property type="entry name" value="DUF167"/>
</dbReference>
<dbReference type="Proteomes" id="UP000031518">
    <property type="component" value="Unassembled WGS sequence"/>
</dbReference>
<proteinExistence type="inferred from homology"/>
<dbReference type="RefSeq" id="WP_041977613.1">
    <property type="nucleotide sequence ID" value="NZ_CBXV010000008.1"/>
</dbReference>
<keyword evidence="4" id="KW-1185">Reference proteome</keyword>
<dbReference type="Pfam" id="PF02594">
    <property type="entry name" value="DUF167"/>
    <property type="match status" value="1"/>
</dbReference>
<dbReference type="InterPro" id="IPR036591">
    <property type="entry name" value="YggU-like_sf"/>
</dbReference>
<dbReference type="HAMAP" id="MF_00634">
    <property type="entry name" value="UPF0235"/>
    <property type="match status" value="1"/>
</dbReference>
<accession>A0A0B6X078</accession>
<evidence type="ECO:0000313" key="4">
    <source>
        <dbReference type="Proteomes" id="UP000031518"/>
    </source>
</evidence>
<dbReference type="PANTHER" id="PTHR13420">
    <property type="entry name" value="UPF0235 PROTEIN C15ORF40"/>
    <property type="match status" value="1"/>
</dbReference>
<reference evidence="3 4" key="2">
    <citation type="submission" date="2015-01" db="EMBL/GenBank/DDBJ databases">
        <title>Complete genome sequence of Pyrinomonas methylaliphatogenes type strain K22T.</title>
        <authorList>
            <person name="Lee K.C.Y."/>
            <person name="Power J.F."/>
            <person name="Dunfield P.F."/>
            <person name="Morgan X.C."/>
            <person name="Huttenhower C."/>
            <person name="Stott M.B."/>
        </authorList>
    </citation>
    <scope>NUCLEOTIDE SEQUENCE [LARGE SCALE GENOMIC DNA]</scope>
    <source>
        <strain evidence="3 4">K22</strain>
    </source>
</reference>
<dbReference type="Gene3D" id="3.30.1200.10">
    <property type="entry name" value="YggU-like"/>
    <property type="match status" value="1"/>
</dbReference>
<dbReference type="STRING" id="454194.PYK22_02416"/>
<evidence type="ECO:0000256" key="2">
    <source>
        <dbReference type="HAMAP-Rule" id="MF_00634"/>
    </source>
</evidence>
<gene>
    <name evidence="3" type="ORF">PYK22_02416</name>
</gene>
<dbReference type="SMART" id="SM01152">
    <property type="entry name" value="DUF167"/>
    <property type="match status" value="1"/>
</dbReference>
<comment type="similarity">
    <text evidence="1 2">Belongs to the UPF0235 family.</text>
</comment>
<sequence length="100" mass="10845">MIRFTERAGDLLFEVRVVPRAARSRIVGEQAGALRVQLAAPPVDGAANEELVRVLAEALGVSPSAIEIVRGEKSRVKQIRVRGFDGGEKLQRLAASNARR</sequence>
<evidence type="ECO:0000313" key="3">
    <source>
        <dbReference type="EMBL" id="CDM66387.1"/>
    </source>
</evidence>
<dbReference type="NCBIfam" id="TIGR00251">
    <property type="entry name" value="DUF167 family protein"/>
    <property type="match status" value="1"/>
</dbReference>
<protein>
    <recommendedName>
        <fullName evidence="2">UPF0235 protein PYK22_02416</fullName>
    </recommendedName>
</protein>
<dbReference type="EMBL" id="CBXV010000008">
    <property type="protein sequence ID" value="CDM66387.1"/>
    <property type="molecule type" value="Genomic_DNA"/>
</dbReference>
<dbReference type="SUPFAM" id="SSF69786">
    <property type="entry name" value="YggU-like"/>
    <property type="match status" value="1"/>
</dbReference>
<dbReference type="AlphaFoldDB" id="A0A0B6X078"/>
<dbReference type="PANTHER" id="PTHR13420:SF7">
    <property type="entry name" value="UPF0235 PROTEIN C15ORF40"/>
    <property type="match status" value="1"/>
</dbReference>
<dbReference type="OrthoDB" id="9800587at2"/>